<gene>
    <name evidence="1" type="ORF">D5S19_17070</name>
</gene>
<proteinExistence type="predicted"/>
<protein>
    <submittedName>
        <fullName evidence="1">Uncharacterized protein</fullName>
    </submittedName>
</protein>
<evidence type="ECO:0000313" key="1">
    <source>
        <dbReference type="EMBL" id="RJQ84355.1"/>
    </source>
</evidence>
<accession>A0A419I2T9</accession>
<dbReference type="RefSeq" id="WP_120024333.1">
    <property type="nucleotide sequence ID" value="NZ_QZFV01000087.1"/>
</dbReference>
<keyword evidence="2" id="KW-1185">Reference proteome</keyword>
<comment type="caution">
    <text evidence="1">The sequence shown here is derived from an EMBL/GenBank/DDBJ whole genome shotgun (WGS) entry which is preliminary data.</text>
</comment>
<sequence length="128" mass="13913">MNSLMVFLDAIRDHLDLHQLPPVSSLDVSAWSRPISVQLDVNGLPKVARALLVWANTLDDVTASLWRIRGGDSVHLSITGRTPCGIPVRVYGAVPFDARTFPDLPAGAKQAMPVYLLRDWTAPGEVAS</sequence>
<dbReference type="Proteomes" id="UP000285112">
    <property type="component" value="Unassembled WGS sequence"/>
</dbReference>
<dbReference type="EMBL" id="QZFV01000087">
    <property type="protein sequence ID" value="RJQ84355.1"/>
    <property type="molecule type" value="Genomic_DNA"/>
</dbReference>
<name>A0A419I2T9_9PSEU</name>
<organism evidence="1 2">
    <name type="scientific">Amycolatopsis panacis</name>
    <dbReference type="NCBI Taxonomy" id="2340917"/>
    <lineage>
        <taxon>Bacteria</taxon>
        <taxon>Bacillati</taxon>
        <taxon>Actinomycetota</taxon>
        <taxon>Actinomycetes</taxon>
        <taxon>Pseudonocardiales</taxon>
        <taxon>Pseudonocardiaceae</taxon>
        <taxon>Amycolatopsis</taxon>
    </lineage>
</organism>
<reference evidence="1 2" key="1">
    <citation type="submission" date="2018-09" db="EMBL/GenBank/DDBJ databases">
        <title>YIM PH 21725 draft genome.</title>
        <authorList>
            <person name="Miao C."/>
        </authorList>
    </citation>
    <scope>NUCLEOTIDE SEQUENCE [LARGE SCALE GENOMIC DNA]</scope>
    <source>
        <strain evidence="2">YIM PH21725</strain>
    </source>
</reference>
<evidence type="ECO:0000313" key="2">
    <source>
        <dbReference type="Proteomes" id="UP000285112"/>
    </source>
</evidence>
<dbReference type="AlphaFoldDB" id="A0A419I2T9"/>
<dbReference type="OrthoDB" id="3686984at2"/>